<evidence type="ECO:0000259" key="2">
    <source>
        <dbReference type="Pfam" id="PF13115"/>
    </source>
</evidence>
<feature type="domain" description="YtkA-like" evidence="2">
    <location>
        <begin position="56"/>
        <end position="137"/>
    </location>
</feature>
<gene>
    <name evidence="3" type="ORF">IQ241_12515</name>
</gene>
<feature type="region of interest" description="Disordered" evidence="1">
    <location>
        <begin position="19"/>
        <end position="55"/>
    </location>
</feature>
<keyword evidence="4" id="KW-1185">Reference proteome</keyword>
<dbReference type="AlphaFoldDB" id="A0A8J7AFP0"/>
<evidence type="ECO:0000256" key="1">
    <source>
        <dbReference type="SAM" id="MobiDB-lite"/>
    </source>
</evidence>
<proteinExistence type="predicted"/>
<sequence length="156" mass="16319">MKKLLLSLITVGIIATGCTNTSEPETTAADATPDAAESADATMPEMEGMESTSEGNVEISLVSPHDSVPMGDTEMILEVKDAATGEPVTTDSLKVDVSMAMEGMEPMMTETTVSPGAEPGLYEVQTYLSMEGPWAINAAVDEGEKAGTAHFMLEAQ</sequence>
<evidence type="ECO:0000313" key="4">
    <source>
        <dbReference type="Proteomes" id="UP000636505"/>
    </source>
</evidence>
<feature type="compositionally biased region" description="Low complexity" evidence="1">
    <location>
        <begin position="21"/>
        <end position="42"/>
    </location>
</feature>
<dbReference type="InterPro" id="IPR032693">
    <property type="entry name" value="YtkA-like_dom"/>
</dbReference>
<dbReference type="EMBL" id="JADEXG010000026">
    <property type="protein sequence ID" value="MBE9078104.1"/>
    <property type="molecule type" value="Genomic_DNA"/>
</dbReference>
<accession>A0A8J7AFP0</accession>
<dbReference type="Pfam" id="PF13115">
    <property type="entry name" value="YtkA"/>
    <property type="match status" value="1"/>
</dbReference>
<organism evidence="3 4">
    <name type="scientific">Vasconcelosia minhoensis LEGE 07310</name>
    <dbReference type="NCBI Taxonomy" id="915328"/>
    <lineage>
        <taxon>Bacteria</taxon>
        <taxon>Bacillati</taxon>
        <taxon>Cyanobacteriota</taxon>
        <taxon>Cyanophyceae</taxon>
        <taxon>Nodosilineales</taxon>
        <taxon>Cymatolegaceae</taxon>
        <taxon>Vasconcelosia</taxon>
        <taxon>Vasconcelosia minhoensis</taxon>
    </lineage>
</organism>
<name>A0A8J7AFP0_9CYAN</name>
<reference evidence="3" key="1">
    <citation type="submission" date="2020-10" db="EMBL/GenBank/DDBJ databases">
        <authorList>
            <person name="Castelo-Branco R."/>
            <person name="Eusebio N."/>
            <person name="Adriana R."/>
            <person name="Vieira A."/>
            <person name="Brugerolle De Fraissinette N."/>
            <person name="Rezende De Castro R."/>
            <person name="Schneider M.P."/>
            <person name="Vasconcelos V."/>
            <person name="Leao P.N."/>
        </authorList>
    </citation>
    <scope>NUCLEOTIDE SEQUENCE</scope>
    <source>
        <strain evidence="3">LEGE 07310</strain>
    </source>
</reference>
<dbReference type="Proteomes" id="UP000636505">
    <property type="component" value="Unassembled WGS sequence"/>
</dbReference>
<comment type="caution">
    <text evidence="3">The sequence shown here is derived from an EMBL/GenBank/DDBJ whole genome shotgun (WGS) entry which is preliminary data.</text>
</comment>
<dbReference type="RefSeq" id="WP_193907590.1">
    <property type="nucleotide sequence ID" value="NZ_JADEXG010000026.1"/>
</dbReference>
<dbReference type="PROSITE" id="PS51257">
    <property type="entry name" value="PROKAR_LIPOPROTEIN"/>
    <property type="match status" value="1"/>
</dbReference>
<evidence type="ECO:0000313" key="3">
    <source>
        <dbReference type="EMBL" id="MBE9078104.1"/>
    </source>
</evidence>
<protein>
    <submittedName>
        <fullName evidence="3">FixH family protein</fullName>
    </submittedName>
</protein>